<reference evidence="3" key="1">
    <citation type="submission" date="2022-03" db="EMBL/GenBank/DDBJ databases">
        <authorList>
            <person name="Sayadi A."/>
        </authorList>
    </citation>
    <scope>NUCLEOTIDE SEQUENCE</scope>
</reference>
<organism evidence="3 4">
    <name type="scientific">Acanthoscelides obtectus</name>
    <name type="common">Bean weevil</name>
    <name type="synonym">Bruchus obtectus</name>
    <dbReference type="NCBI Taxonomy" id="200917"/>
    <lineage>
        <taxon>Eukaryota</taxon>
        <taxon>Metazoa</taxon>
        <taxon>Ecdysozoa</taxon>
        <taxon>Arthropoda</taxon>
        <taxon>Hexapoda</taxon>
        <taxon>Insecta</taxon>
        <taxon>Pterygota</taxon>
        <taxon>Neoptera</taxon>
        <taxon>Endopterygota</taxon>
        <taxon>Coleoptera</taxon>
        <taxon>Polyphaga</taxon>
        <taxon>Cucujiformia</taxon>
        <taxon>Chrysomeloidea</taxon>
        <taxon>Chrysomelidae</taxon>
        <taxon>Bruchinae</taxon>
        <taxon>Bruchini</taxon>
        <taxon>Acanthoscelides</taxon>
    </lineage>
</organism>
<proteinExistence type="predicted"/>
<protein>
    <recommendedName>
        <fullName evidence="2">C2H2-type domain-containing protein</fullName>
    </recommendedName>
</protein>
<keyword evidence="4" id="KW-1185">Reference proteome</keyword>
<dbReference type="SMART" id="SM00355">
    <property type="entry name" value="ZnF_C2H2"/>
    <property type="match status" value="2"/>
</dbReference>
<dbReference type="AlphaFoldDB" id="A0A9P0K4J2"/>
<dbReference type="Gene3D" id="3.30.160.60">
    <property type="entry name" value="Classic Zinc Finger"/>
    <property type="match status" value="1"/>
</dbReference>
<keyword evidence="1" id="KW-0479">Metal-binding</keyword>
<keyword evidence="1" id="KW-0862">Zinc</keyword>
<evidence type="ECO:0000313" key="4">
    <source>
        <dbReference type="Proteomes" id="UP001152888"/>
    </source>
</evidence>
<dbReference type="InterPro" id="IPR036236">
    <property type="entry name" value="Znf_C2H2_sf"/>
</dbReference>
<gene>
    <name evidence="3" type="ORF">ACAOBT_LOCUS5621</name>
</gene>
<evidence type="ECO:0000259" key="2">
    <source>
        <dbReference type="PROSITE" id="PS50157"/>
    </source>
</evidence>
<dbReference type="Proteomes" id="UP001152888">
    <property type="component" value="Unassembled WGS sequence"/>
</dbReference>
<dbReference type="InterPro" id="IPR013087">
    <property type="entry name" value="Znf_C2H2_type"/>
</dbReference>
<feature type="domain" description="C2H2-type" evidence="2">
    <location>
        <begin position="16"/>
        <end position="43"/>
    </location>
</feature>
<name>A0A9P0K4J2_ACAOB</name>
<dbReference type="EMBL" id="CAKOFQ010006713">
    <property type="protein sequence ID" value="CAH1964149.1"/>
    <property type="molecule type" value="Genomic_DNA"/>
</dbReference>
<feature type="domain" description="C2H2-type" evidence="2">
    <location>
        <begin position="45"/>
        <end position="72"/>
    </location>
</feature>
<evidence type="ECO:0000313" key="3">
    <source>
        <dbReference type="EMBL" id="CAH1964149.1"/>
    </source>
</evidence>
<dbReference type="PROSITE" id="PS50157">
    <property type="entry name" value="ZINC_FINGER_C2H2_2"/>
    <property type="match status" value="2"/>
</dbReference>
<accession>A0A9P0K4J2</accession>
<dbReference type="GO" id="GO:0008270">
    <property type="term" value="F:zinc ion binding"/>
    <property type="evidence" value="ECO:0007669"/>
    <property type="project" value="UniProtKB-KW"/>
</dbReference>
<keyword evidence="1" id="KW-0863">Zinc-finger</keyword>
<comment type="caution">
    <text evidence="3">The sequence shown here is derived from an EMBL/GenBank/DDBJ whole genome shotgun (WGS) entry which is preliminary data.</text>
</comment>
<sequence>MKYVIGVDDRLAENIIRCPTCGREYRSVASLNLHKRYYCQKQPSMACSLCRYKAYHRGNLKRHVVVHHGEQYVDAVLYKKK</sequence>
<dbReference type="OrthoDB" id="10004641at2759"/>
<evidence type="ECO:0000256" key="1">
    <source>
        <dbReference type="PROSITE-ProRule" id="PRU00042"/>
    </source>
</evidence>
<dbReference type="SUPFAM" id="SSF57667">
    <property type="entry name" value="beta-beta-alpha zinc fingers"/>
    <property type="match status" value="1"/>
</dbReference>